<dbReference type="Pfam" id="PF13353">
    <property type="entry name" value="Fer4_12"/>
    <property type="match status" value="1"/>
</dbReference>
<dbReference type="SUPFAM" id="SSF102114">
    <property type="entry name" value="Radical SAM enzymes"/>
    <property type="match status" value="1"/>
</dbReference>
<proteinExistence type="predicted"/>
<evidence type="ECO:0000313" key="1">
    <source>
        <dbReference type="EMBL" id="DAF50248.1"/>
    </source>
</evidence>
<sequence length="163" mass="18935">MLMYKGYTIALQEVPDEISLAINISNCPHHCPDCHSKYLWDDEGALPLEDNLPHLLNEYGRMITCVCFMGGDRDTKELMKYVKFVKDLCLKVAIYSGNNTFDAFIPYLSLIDYLKLGEYDDIKGGLNSPITNQRFYQIKNNHVFDITSRFWAKHGIEYDKIHR</sequence>
<dbReference type="Gene3D" id="3.20.20.70">
    <property type="entry name" value="Aldolase class I"/>
    <property type="match status" value="1"/>
</dbReference>
<organism evidence="1">
    <name type="scientific">Siphoviridae sp. ctBCr48</name>
    <dbReference type="NCBI Taxonomy" id="2827802"/>
    <lineage>
        <taxon>Viruses</taxon>
        <taxon>Duplodnaviria</taxon>
        <taxon>Heunggongvirae</taxon>
        <taxon>Uroviricota</taxon>
        <taxon>Caudoviricetes</taxon>
    </lineage>
</organism>
<accession>A0A8S5SH53</accession>
<protein>
    <submittedName>
        <fullName evidence="1">Anaerobic ribonucleoside-triphosphate reductase activating protein</fullName>
    </submittedName>
</protein>
<dbReference type="InterPro" id="IPR013785">
    <property type="entry name" value="Aldolase_TIM"/>
</dbReference>
<dbReference type="EMBL" id="BK032595">
    <property type="protein sequence ID" value="DAF50248.1"/>
    <property type="molecule type" value="Genomic_DNA"/>
</dbReference>
<dbReference type="InterPro" id="IPR058240">
    <property type="entry name" value="rSAM_sf"/>
</dbReference>
<name>A0A8S5SH53_9CAUD</name>
<reference evidence="1" key="1">
    <citation type="journal article" date="2021" name="Proc. Natl. Acad. Sci. U.S.A.">
        <title>A Catalog of Tens of Thousands of Viruses from Human Metagenomes Reveals Hidden Associations with Chronic Diseases.</title>
        <authorList>
            <person name="Tisza M.J."/>
            <person name="Buck C.B."/>
        </authorList>
    </citation>
    <scope>NUCLEOTIDE SEQUENCE</scope>
    <source>
        <strain evidence="1">CtBCr48</strain>
    </source>
</reference>